<gene>
    <name evidence="1" type="ORF">Q8A67_024202</name>
</gene>
<sequence length="158" mass="17182">MRGPLHLTHVNQQAVDRGLREVCFIRGAPNMCCGQSCIKGVADQPRVVLALVWRSQNGGGWDCSLADQTVRNISVRQGTFGASDRLEDIADWLDSADVHFNSLWFQKVPAGYSQGLCLSRSERDTLGRGQAPLLFSRAGSSTVGAQLESGEFTEFGIP</sequence>
<organism evidence="1 2">
    <name type="scientific">Cirrhinus molitorella</name>
    <name type="common">mud carp</name>
    <dbReference type="NCBI Taxonomy" id="172907"/>
    <lineage>
        <taxon>Eukaryota</taxon>
        <taxon>Metazoa</taxon>
        <taxon>Chordata</taxon>
        <taxon>Craniata</taxon>
        <taxon>Vertebrata</taxon>
        <taxon>Euteleostomi</taxon>
        <taxon>Actinopterygii</taxon>
        <taxon>Neopterygii</taxon>
        <taxon>Teleostei</taxon>
        <taxon>Ostariophysi</taxon>
        <taxon>Cypriniformes</taxon>
        <taxon>Cyprinidae</taxon>
        <taxon>Labeoninae</taxon>
        <taxon>Labeonini</taxon>
        <taxon>Cirrhinus</taxon>
    </lineage>
</organism>
<dbReference type="EMBL" id="JAUYZG010000024">
    <property type="protein sequence ID" value="KAK2869810.1"/>
    <property type="molecule type" value="Genomic_DNA"/>
</dbReference>
<keyword evidence="2" id="KW-1185">Reference proteome</keyword>
<accession>A0AA88TJY6</accession>
<dbReference type="Proteomes" id="UP001187343">
    <property type="component" value="Unassembled WGS sequence"/>
</dbReference>
<comment type="caution">
    <text evidence="1">The sequence shown here is derived from an EMBL/GenBank/DDBJ whole genome shotgun (WGS) entry which is preliminary data.</text>
</comment>
<evidence type="ECO:0000313" key="2">
    <source>
        <dbReference type="Proteomes" id="UP001187343"/>
    </source>
</evidence>
<dbReference type="AlphaFoldDB" id="A0AA88TJY6"/>
<reference evidence="1" key="1">
    <citation type="submission" date="2023-08" db="EMBL/GenBank/DDBJ databases">
        <title>Chromosome-level Genome Assembly of mud carp (Cirrhinus molitorella).</title>
        <authorList>
            <person name="Liu H."/>
        </authorList>
    </citation>
    <scope>NUCLEOTIDE SEQUENCE</scope>
    <source>
        <strain evidence="1">Prfri</strain>
        <tissue evidence="1">Muscle</tissue>
    </source>
</reference>
<name>A0AA88TJY6_9TELE</name>
<evidence type="ECO:0000313" key="1">
    <source>
        <dbReference type="EMBL" id="KAK2869810.1"/>
    </source>
</evidence>
<protein>
    <submittedName>
        <fullName evidence="1">Uncharacterized protein</fullName>
    </submittedName>
</protein>
<proteinExistence type="predicted"/>